<accession>A0A5B1CAL5</accession>
<evidence type="ECO:0000313" key="7">
    <source>
        <dbReference type="Proteomes" id="UP000322699"/>
    </source>
</evidence>
<dbReference type="InterPro" id="IPR050465">
    <property type="entry name" value="UPF0194_transport"/>
</dbReference>
<dbReference type="Pfam" id="PF25954">
    <property type="entry name" value="Beta-barrel_RND_2"/>
    <property type="match status" value="1"/>
</dbReference>
<dbReference type="OrthoDB" id="9806939at2"/>
<feature type="domain" description="CusB-like beta-barrel" evidence="5">
    <location>
        <begin position="378"/>
        <end position="447"/>
    </location>
</feature>
<protein>
    <recommendedName>
        <fullName evidence="5">CusB-like beta-barrel domain-containing protein</fullName>
    </recommendedName>
</protein>
<keyword evidence="7" id="KW-1185">Reference proteome</keyword>
<dbReference type="RefSeq" id="WP_068261871.1">
    <property type="nucleotide sequence ID" value="NZ_LWSK01000029.1"/>
</dbReference>
<evidence type="ECO:0000256" key="3">
    <source>
        <dbReference type="SAM" id="Coils"/>
    </source>
</evidence>
<gene>
    <name evidence="6" type="ORF">LF1_00730</name>
</gene>
<reference evidence="6 7" key="1">
    <citation type="submission" date="2019-08" db="EMBL/GenBank/DDBJ databases">
        <title>Deep-cultivation of Planctomycetes and their phenomic and genomic characterization uncovers novel biology.</title>
        <authorList>
            <person name="Wiegand S."/>
            <person name="Jogler M."/>
            <person name="Boedeker C."/>
            <person name="Pinto D."/>
            <person name="Vollmers J."/>
            <person name="Rivas-Marin E."/>
            <person name="Kohn T."/>
            <person name="Peeters S.H."/>
            <person name="Heuer A."/>
            <person name="Rast P."/>
            <person name="Oberbeckmann S."/>
            <person name="Bunk B."/>
            <person name="Jeske O."/>
            <person name="Meyerdierks A."/>
            <person name="Storesund J.E."/>
            <person name="Kallscheuer N."/>
            <person name="Luecker S."/>
            <person name="Lage O.M."/>
            <person name="Pohl T."/>
            <person name="Merkel B.J."/>
            <person name="Hornburger P."/>
            <person name="Mueller R.-W."/>
            <person name="Bruemmer F."/>
            <person name="Labrenz M."/>
            <person name="Spormann A.M."/>
            <person name="Op Den Camp H."/>
            <person name="Overmann J."/>
            <person name="Amann R."/>
            <person name="Jetten M.S.M."/>
            <person name="Mascher T."/>
            <person name="Medema M.H."/>
            <person name="Devos D.P."/>
            <person name="Kaster A.-K."/>
            <person name="Ovreas L."/>
            <person name="Rohde M."/>
            <person name="Galperin M.Y."/>
            <person name="Jogler C."/>
        </authorList>
    </citation>
    <scope>NUCLEOTIDE SEQUENCE [LARGE SCALE GENOMIC DNA]</scope>
    <source>
        <strain evidence="6 7">LF1</strain>
    </source>
</reference>
<dbReference type="Proteomes" id="UP000322699">
    <property type="component" value="Unassembled WGS sequence"/>
</dbReference>
<evidence type="ECO:0000256" key="2">
    <source>
        <dbReference type="ARBA" id="ARBA00023054"/>
    </source>
</evidence>
<dbReference type="InterPro" id="IPR058792">
    <property type="entry name" value="Beta-barrel_RND_2"/>
</dbReference>
<comment type="caution">
    <text evidence="6">The sequence shown here is derived from an EMBL/GenBank/DDBJ whole genome shotgun (WGS) entry which is preliminary data.</text>
</comment>
<dbReference type="AlphaFoldDB" id="A0A5B1CAL5"/>
<dbReference type="PANTHER" id="PTHR32347:SF23">
    <property type="entry name" value="BLL5650 PROTEIN"/>
    <property type="match status" value="1"/>
</dbReference>
<feature type="region of interest" description="Disordered" evidence="4">
    <location>
        <begin position="35"/>
        <end position="60"/>
    </location>
</feature>
<evidence type="ECO:0000259" key="5">
    <source>
        <dbReference type="Pfam" id="PF25954"/>
    </source>
</evidence>
<feature type="coiled-coil region" evidence="3">
    <location>
        <begin position="288"/>
        <end position="334"/>
    </location>
</feature>
<dbReference type="Gene3D" id="2.40.30.170">
    <property type="match status" value="1"/>
</dbReference>
<organism evidence="6 7">
    <name type="scientific">Rubripirellula obstinata</name>
    <dbReference type="NCBI Taxonomy" id="406547"/>
    <lineage>
        <taxon>Bacteria</taxon>
        <taxon>Pseudomonadati</taxon>
        <taxon>Planctomycetota</taxon>
        <taxon>Planctomycetia</taxon>
        <taxon>Pirellulales</taxon>
        <taxon>Pirellulaceae</taxon>
        <taxon>Rubripirellula</taxon>
    </lineage>
</organism>
<evidence type="ECO:0000313" key="6">
    <source>
        <dbReference type="EMBL" id="KAA1257586.1"/>
    </source>
</evidence>
<dbReference type="SUPFAM" id="SSF111369">
    <property type="entry name" value="HlyD-like secretion proteins"/>
    <property type="match status" value="1"/>
</dbReference>
<dbReference type="GO" id="GO:0030313">
    <property type="term" value="C:cell envelope"/>
    <property type="evidence" value="ECO:0007669"/>
    <property type="project" value="UniProtKB-SubCell"/>
</dbReference>
<dbReference type="PANTHER" id="PTHR32347">
    <property type="entry name" value="EFFLUX SYSTEM COMPONENT YKNX-RELATED"/>
    <property type="match status" value="1"/>
</dbReference>
<evidence type="ECO:0000256" key="4">
    <source>
        <dbReference type="SAM" id="MobiDB-lite"/>
    </source>
</evidence>
<evidence type="ECO:0000256" key="1">
    <source>
        <dbReference type="ARBA" id="ARBA00004196"/>
    </source>
</evidence>
<sequence>MNHPTSSQPTSDSTSIAAALDDAVAQLKAAAGHDIPTSVDASPARQQYAADPAIASQSPSDAKATLDIIEAICGASDRREAMERIVRAIAPPGTSSTVRAGIGGSNLKWLFDCRLGWIGSGSSLFDQVAGEWSGRASRNTDQLEPDTKIQTVTLPAIGGASRCEVWVHDDPAAIRWMQPVAGTLAAALFSRPARRLPLSAGLLGSSASGTSSAVKAWAVGAVLLVAIIAVWPVRYRVAAKAGVETLSGRYIAMPFEARLLDVNVKPGEQVTAGQSLLLLDGRPLRLELEGLQTELQQAVKEHNAALASRRIADAQQASLEQKKLQRKIDLVSDRLRRLSVTSPIDGVVVSGDLRRHIGSPLELGQTLLEVAAMDSVAIELEIAEHEIGFITKGMDTRVKIDAIGGESMDLLLQEIYPAAELREDRNVFIGRIEVPNVDGELRPGMQGKAVAYGPLRPWIWSWVRGTVERCLWMIGY</sequence>
<keyword evidence="2 3" id="KW-0175">Coiled coil</keyword>
<dbReference type="EMBL" id="VRLW01000001">
    <property type="protein sequence ID" value="KAA1257586.1"/>
    <property type="molecule type" value="Genomic_DNA"/>
</dbReference>
<proteinExistence type="predicted"/>
<comment type="subcellular location">
    <subcellularLocation>
        <location evidence="1">Cell envelope</location>
    </subcellularLocation>
</comment>
<name>A0A5B1CAL5_9BACT</name>